<keyword evidence="1" id="KW-0812">Transmembrane</keyword>
<gene>
    <name evidence="2" type="ORF">EF807_08095</name>
</gene>
<evidence type="ECO:0000313" key="3">
    <source>
        <dbReference type="Proteomes" id="UP000320766"/>
    </source>
</evidence>
<dbReference type="Proteomes" id="UP000320766">
    <property type="component" value="Unassembled WGS sequence"/>
</dbReference>
<proteinExistence type="predicted"/>
<accession>A0A520KUV3</accession>
<protein>
    <submittedName>
        <fullName evidence="2">Uncharacterized protein</fullName>
    </submittedName>
</protein>
<sequence length="165" mass="17658">MNENKEKGIGDFLGGLLGSLTGATSPMLMGILKSVLTPSFLGSIIRSMDPKMIGDLLKMTVGIIGDNVEGIFNLIFEAIKSIDLPSFIRASLQIAEGLWYSFFDMLTPLIGMLLDMLTPLLERIRPLVEILLAGLGLRGERLLEAVGPTVESLIGALPEVLASSA</sequence>
<keyword evidence="1" id="KW-1133">Transmembrane helix</keyword>
<evidence type="ECO:0000256" key="1">
    <source>
        <dbReference type="SAM" id="Phobius"/>
    </source>
</evidence>
<feature type="transmembrane region" description="Helical" evidence="1">
    <location>
        <begin position="12"/>
        <end position="32"/>
    </location>
</feature>
<keyword evidence="1" id="KW-0472">Membrane</keyword>
<reference evidence="2 3" key="1">
    <citation type="journal article" date="2019" name="Nat. Microbiol.">
        <title>Wide diversity of methane and short-chain alkane metabolisms in uncultured archaea.</title>
        <authorList>
            <person name="Borrel G."/>
            <person name="Adam P.S."/>
            <person name="McKay L.J."/>
            <person name="Chen L.X."/>
            <person name="Sierra-Garcia I.N."/>
            <person name="Sieber C.M."/>
            <person name="Letourneur Q."/>
            <person name="Ghozlane A."/>
            <person name="Andersen G.L."/>
            <person name="Li W.J."/>
            <person name="Hallam S.J."/>
            <person name="Muyzer G."/>
            <person name="de Oliveira V.M."/>
            <person name="Inskeep W.P."/>
            <person name="Banfield J.F."/>
            <person name="Gribaldo S."/>
        </authorList>
    </citation>
    <scope>NUCLEOTIDE SEQUENCE [LARGE SCALE GENOMIC DNA]</scope>
    <source>
        <strain evidence="2">NM1b</strain>
    </source>
</reference>
<comment type="caution">
    <text evidence="2">The sequence shown here is derived from an EMBL/GenBank/DDBJ whole genome shotgun (WGS) entry which is preliminary data.</text>
</comment>
<name>A0A520KUV3_9EURY</name>
<dbReference type="AlphaFoldDB" id="A0A520KUV3"/>
<dbReference type="EMBL" id="RXIL01000150">
    <property type="protein sequence ID" value="RZN66864.1"/>
    <property type="molecule type" value="Genomic_DNA"/>
</dbReference>
<organism evidence="2 3">
    <name type="scientific">Candidatus Methanolliviera hydrocarbonicum</name>
    <dbReference type="NCBI Taxonomy" id="2491085"/>
    <lineage>
        <taxon>Archaea</taxon>
        <taxon>Methanobacteriati</taxon>
        <taxon>Methanobacteriota</taxon>
        <taxon>Candidatus Methanoliparia</taxon>
        <taxon>Candidatus Methanoliparales</taxon>
        <taxon>Candidatus Methanollivieraceae</taxon>
        <taxon>Candidatus Methanolliviera</taxon>
    </lineage>
</organism>
<evidence type="ECO:0000313" key="2">
    <source>
        <dbReference type="EMBL" id="RZN66864.1"/>
    </source>
</evidence>